<protein>
    <submittedName>
        <fullName evidence="2">Uncharacterized protein</fullName>
    </submittedName>
</protein>
<dbReference type="EMBL" id="JAAKZY010000005">
    <property type="protein sequence ID" value="NGO06659.1"/>
    <property type="molecule type" value="Genomic_DNA"/>
</dbReference>
<name>A0A6G4UY43_9ACTN</name>
<keyword evidence="3" id="KW-1185">Reference proteome</keyword>
<feature type="transmembrane region" description="Helical" evidence="1">
    <location>
        <begin position="51"/>
        <end position="70"/>
    </location>
</feature>
<accession>A0A6G4UY43</accession>
<evidence type="ECO:0000256" key="1">
    <source>
        <dbReference type="SAM" id="Phobius"/>
    </source>
</evidence>
<gene>
    <name evidence="2" type="ORF">G5C60_03000</name>
</gene>
<reference evidence="2 3" key="1">
    <citation type="submission" date="2020-02" db="EMBL/GenBank/DDBJ databases">
        <title>Whole-genome analyses of novel actinobacteria.</title>
        <authorList>
            <person name="Sahin N."/>
            <person name="Gencbay T."/>
        </authorList>
    </citation>
    <scope>NUCLEOTIDE SEQUENCE [LARGE SCALE GENOMIC DNA]</scope>
    <source>
        <strain evidence="2 3">HC44</strain>
    </source>
</reference>
<keyword evidence="1" id="KW-1133">Transmembrane helix</keyword>
<dbReference type="RefSeq" id="WP_165254573.1">
    <property type="nucleotide sequence ID" value="NZ_JAAKZY010000005.1"/>
</dbReference>
<comment type="caution">
    <text evidence="2">The sequence shown here is derived from an EMBL/GenBank/DDBJ whole genome shotgun (WGS) entry which is preliminary data.</text>
</comment>
<organism evidence="2 3">
    <name type="scientific">Streptomyces scabichelini</name>
    <dbReference type="NCBI Taxonomy" id="2711217"/>
    <lineage>
        <taxon>Bacteria</taxon>
        <taxon>Bacillati</taxon>
        <taxon>Actinomycetota</taxon>
        <taxon>Actinomycetes</taxon>
        <taxon>Kitasatosporales</taxon>
        <taxon>Streptomycetaceae</taxon>
        <taxon>Streptomyces</taxon>
    </lineage>
</organism>
<keyword evidence="1" id="KW-0472">Membrane</keyword>
<dbReference type="AlphaFoldDB" id="A0A6G4UY43"/>
<evidence type="ECO:0000313" key="3">
    <source>
        <dbReference type="Proteomes" id="UP000472335"/>
    </source>
</evidence>
<sequence length="87" mass="9703">MSAYLDVMHWAAQSGPVLAPDPLVLRADQPYVPQQLAEGGGLIGFFTSMQFIAFLGVGLIALVLLMAQLWSSRREARREREEREEAE</sequence>
<evidence type="ECO:0000313" key="2">
    <source>
        <dbReference type="EMBL" id="NGO06659.1"/>
    </source>
</evidence>
<dbReference type="Proteomes" id="UP000472335">
    <property type="component" value="Unassembled WGS sequence"/>
</dbReference>
<keyword evidence="1" id="KW-0812">Transmembrane</keyword>
<proteinExistence type="predicted"/>